<keyword evidence="2" id="KW-1185">Reference proteome</keyword>
<dbReference type="AlphaFoldDB" id="A0A2G8S6N0"/>
<gene>
    <name evidence="1" type="ORF">GSI_08378</name>
</gene>
<dbReference type="EMBL" id="AYKW01000022">
    <property type="protein sequence ID" value="PIL29436.1"/>
    <property type="molecule type" value="Genomic_DNA"/>
</dbReference>
<name>A0A2G8S6N0_9APHY</name>
<evidence type="ECO:0000313" key="1">
    <source>
        <dbReference type="EMBL" id="PIL29436.1"/>
    </source>
</evidence>
<dbReference type="OrthoDB" id="1600564at2759"/>
<reference evidence="1 2" key="1">
    <citation type="journal article" date="2015" name="Sci. Rep.">
        <title>Chromosome-level genome map provides insights into diverse defense mechanisms in the medicinal fungus Ganoderma sinense.</title>
        <authorList>
            <person name="Zhu Y."/>
            <person name="Xu J."/>
            <person name="Sun C."/>
            <person name="Zhou S."/>
            <person name="Xu H."/>
            <person name="Nelson D.R."/>
            <person name="Qian J."/>
            <person name="Song J."/>
            <person name="Luo H."/>
            <person name="Xiang L."/>
            <person name="Li Y."/>
            <person name="Xu Z."/>
            <person name="Ji A."/>
            <person name="Wang L."/>
            <person name="Lu S."/>
            <person name="Hayward A."/>
            <person name="Sun W."/>
            <person name="Li X."/>
            <person name="Schwartz D.C."/>
            <person name="Wang Y."/>
            <person name="Chen S."/>
        </authorList>
    </citation>
    <scope>NUCLEOTIDE SEQUENCE [LARGE SCALE GENOMIC DNA]</scope>
    <source>
        <strain evidence="1 2">ZZ0214-1</strain>
    </source>
</reference>
<dbReference type="Proteomes" id="UP000230002">
    <property type="component" value="Unassembled WGS sequence"/>
</dbReference>
<sequence length="83" mass="9371">MLYTPTPSWMKEFSGTWLHRRSSGYVLCSVILGFFEDQVVHNGMCDEKLLLDPASFVLLFSLIGSINVGIHHIVANDWCVDVI</sequence>
<comment type="caution">
    <text evidence="1">The sequence shown here is derived from an EMBL/GenBank/DDBJ whole genome shotgun (WGS) entry which is preliminary data.</text>
</comment>
<proteinExistence type="predicted"/>
<organism evidence="1 2">
    <name type="scientific">Ganoderma sinense ZZ0214-1</name>
    <dbReference type="NCBI Taxonomy" id="1077348"/>
    <lineage>
        <taxon>Eukaryota</taxon>
        <taxon>Fungi</taxon>
        <taxon>Dikarya</taxon>
        <taxon>Basidiomycota</taxon>
        <taxon>Agaricomycotina</taxon>
        <taxon>Agaricomycetes</taxon>
        <taxon>Polyporales</taxon>
        <taxon>Polyporaceae</taxon>
        <taxon>Ganoderma</taxon>
    </lineage>
</organism>
<protein>
    <submittedName>
        <fullName evidence="1">Uncharacterized protein</fullName>
    </submittedName>
</protein>
<evidence type="ECO:0000313" key="2">
    <source>
        <dbReference type="Proteomes" id="UP000230002"/>
    </source>
</evidence>
<accession>A0A2G8S6N0</accession>